<dbReference type="InterPro" id="IPR034660">
    <property type="entry name" value="DinB/YfiT-like"/>
</dbReference>
<reference evidence="2 3" key="1">
    <citation type="submission" date="2016-07" db="EMBL/GenBank/DDBJ databases">
        <title>Genomic analysis of zinc-resistant bacterium Mucilaginibacter pedocola TBZ30.</title>
        <authorList>
            <person name="Huang J."/>
            <person name="Tang J."/>
        </authorList>
    </citation>
    <scope>NUCLEOTIDE SEQUENCE [LARGE SCALE GENOMIC DNA]</scope>
    <source>
        <strain evidence="2 3">TBZ30</strain>
    </source>
</reference>
<dbReference type="RefSeq" id="WP_238381735.1">
    <property type="nucleotide sequence ID" value="NZ_MBTF01000006.1"/>
</dbReference>
<dbReference type="InterPro" id="IPR024775">
    <property type="entry name" value="DinB-like"/>
</dbReference>
<organism evidence="2 3">
    <name type="scientific">Mucilaginibacter pedocola</name>
    <dbReference type="NCBI Taxonomy" id="1792845"/>
    <lineage>
        <taxon>Bacteria</taxon>
        <taxon>Pseudomonadati</taxon>
        <taxon>Bacteroidota</taxon>
        <taxon>Sphingobacteriia</taxon>
        <taxon>Sphingobacteriales</taxon>
        <taxon>Sphingobacteriaceae</taxon>
        <taxon>Mucilaginibacter</taxon>
    </lineage>
</organism>
<feature type="domain" description="DinB-like" evidence="1">
    <location>
        <begin position="33"/>
        <end position="165"/>
    </location>
</feature>
<gene>
    <name evidence="2" type="ORF">BC343_24655</name>
</gene>
<dbReference type="Pfam" id="PF12867">
    <property type="entry name" value="DinB_2"/>
    <property type="match status" value="1"/>
</dbReference>
<accession>A0A1S9PHR5</accession>
<comment type="caution">
    <text evidence="2">The sequence shown here is derived from an EMBL/GenBank/DDBJ whole genome shotgun (WGS) entry which is preliminary data.</text>
</comment>
<dbReference type="EMBL" id="MBTF01000006">
    <property type="protein sequence ID" value="OOQ60487.1"/>
    <property type="molecule type" value="Genomic_DNA"/>
</dbReference>
<dbReference type="AlphaFoldDB" id="A0A1S9PHR5"/>
<evidence type="ECO:0000313" key="2">
    <source>
        <dbReference type="EMBL" id="OOQ60487.1"/>
    </source>
</evidence>
<sequence>MMIARPQPNEYPVFAGTYVNMVPDGADVMQLLTDSLTDTYELFTNLPEEKALYAYAEGKWTIKEVLGHIIDTERVFAFRAFCISREPAVLPGFDQDTYVNGTDYNSRSLKDLADEFKITRLSNLYVFRNLTEAQINNWGTSNDNPITVRALVYMAAGHELHHLRILKERYL</sequence>
<name>A0A1S9PHR5_9SPHI</name>
<evidence type="ECO:0000259" key="1">
    <source>
        <dbReference type="Pfam" id="PF12867"/>
    </source>
</evidence>
<dbReference type="Gene3D" id="1.20.120.450">
    <property type="entry name" value="dinb family like domain"/>
    <property type="match status" value="1"/>
</dbReference>
<dbReference type="Proteomes" id="UP000189739">
    <property type="component" value="Unassembled WGS sequence"/>
</dbReference>
<keyword evidence="3" id="KW-1185">Reference proteome</keyword>
<dbReference type="STRING" id="1792845.BC343_24655"/>
<protein>
    <submittedName>
        <fullName evidence="2">Damage-inducible protein DinB</fullName>
    </submittedName>
</protein>
<proteinExistence type="predicted"/>
<dbReference type="SUPFAM" id="SSF109854">
    <property type="entry name" value="DinB/YfiT-like putative metalloenzymes"/>
    <property type="match status" value="1"/>
</dbReference>
<evidence type="ECO:0000313" key="3">
    <source>
        <dbReference type="Proteomes" id="UP000189739"/>
    </source>
</evidence>